<keyword evidence="1" id="KW-0472">Membrane</keyword>
<proteinExistence type="predicted"/>
<accession>C7Q2P2</accession>
<dbReference type="EMBL" id="CP001700">
    <property type="protein sequence ID" value="ACU71784.1"/>
    <property type="molecule type" value="Genomic_DNA"/>
</dbReference>
<dbReference type="RefSeq" id="WP_012787077.1">
    <property type="nucleotide sequence ID" value="NC_013131.1"/>
</dbReference>
<keyword evidence="3" id="KW-1185">Reference proteome</keyword>
<dbReference type="Proteomes" id="UP000000851">
    <property type="component" value="Chromosome"/>
</dbReference>
<reference evidence="2 3" key="1">
    <citation type="journal article" date="2009" name="Stand. Genomic Sci.">
        <title>Complete genome sequence of Catenulispora acidiphila type strain (ID 139908).</title>
        <authorList>
            <person name="Copeland A."/>
            <person name="Lapidus A."/>
            <person name="Glavina Del Rio T."/>
            <person name="Nolan M."/>
            <person name="Lucas S."/>
            <person name="Chen F."/>
            <person name="Tice H."/>
            <person name="Cheng J.F."/>
            <person name="Bruce D."/>
            <person name="Goodwin L."/>
            <person name="Pitluck S."/>
            <person name="Mikhailova N."/>
            <person name="Pati A."/>
            <person name="Ivanova N."/>
            <person name="Mavromatis K."/>
            <person name="Chen A."/>
            <person name="Palaniappan K."/>
            <person name="Chain P."/>
            <person name="Land M."/>
            <person name="Hauser L."/>
            <person name="Chang Y.J."/>
            <person name="Jeffries C.D."/>
            <person name="Chertkov O."/>
            <person name="Brettin T."/>
            <person name="Detter J.C."/>
            <person name="Han C."/>
            <person name="Ali Z."/>
            <person name="Tindall B.J."/>
            <person name="Goker M."/>
            <person name="Bristow J."/>
            <person name="Eisen J.A."/>
            <person name="Markowitz V."/>
            <person name="Hugenholtz P."/>
            <person name="Kyrpides N.C."/>
            <person name="Klenk H.P."/>
        </authorList>
    </citation>
    <scope>NUCLEOTIDE SEQUENCE [LARGE SCALE GENOMIC DNA]</scope>
    <source>
        <strain evidence="3">DSM 44928 / JCM 14897 / NBRC 102108 / NRRL B-24433 / ID139908</strain>
    </source>
</reference>
<feature type="transmembrane region" description="Helical" evidence="1">
    <location>
        <begin position="39"/>
        <end position="59"/>
    </location>
</feature>
<dbReference type="HOGENOM" id="CLU_1060467_0_0_11"/>
<evidence type="ECO:0000313" key="2">
    <source>
        <dbReference type="EMBL" id="ACU71784.1"/>
    </source>
</evidence>
<organism evidence="2 3">
    <name type="scientific">Catenulispora acidiphila (strain DSM 44928 / JCM 14897 / NBRC 102108 / NRRL B-24433 / ID139908)</name>
    <dbReference type="NCBI Taxonomy" id="479433"/>
    <lineage>
        <taxon>Bacteria</taxon>
        <taxon>Bacillati</taxon>
        <taxon>Actinomycetota</taxon>
        <taxon>Actinomycetes</taxon>
        <taxon>Catenulisporales</taxon>
        <taxon>Catenulisporaceae</taxon>
        <taxon>Catenulispora</taxon>
    </lineage>
</organism>
<dbReference type="STRING" id="479433.Caci_2875"/>
<keyword evidence="1" id="KW-0812">Transmembrane</keyword>
<keyword evidence="1" id="KW-1133">Transmembrane helix</keyword>
<feature type="transmembrane region" description="Helical" evidence="1">
    <location>
        <begin position="127"/>
        <end position="147"/>
    </location>
</feature>
<evidence type="ECO:0000256" key="1">
    <source>
        <dbReference type="SAM" id="Phobius"/>
    </source>
</evidence>
<feature type="transmembrane region" description="Helical" evidence="1">
    <location>
        <begin position="71"/>
        <end position="93"/>
    </location>
</feature>
<evidence type="ECO:0000313" key="3">
    <source>
        <dbReference type="Proteomes" id="UP000000851"/>
    </source>
</evidence>
<sequence length="262" mass="28162" precursor="true">MSHAELEPWKPQRNAYFQPSQTTYYETTCRENRGQGGTVARALGAVFANGLLGWGAWSAHQACLNGSAHSVAAEAVVSAAAAGSAALAGAGFLSRTEAGSWAGALLSPVALILGGVGVLLWAPKWPASLVATAMFGVLNGGLAWVVAKANREVRKTEHEAGMQYDRIAGNLQMNLDSEQHKTERARIKHQSWFHVGRDADQRADRVVYDLHLRHPDIVPAPERYSSPTELAAAPTRLAITAGREDDWMALADVLDVNVETTR</sequence>
<feature type="transmembrane region" description="Helical" evidence="1">
    <location>
        <begin position="100"/>
        <end position="121"/>
    </location>
</feature>
<dbReference type="AlphaFoldDB" id="C7Q2P2"/>
<dbReference type="InParanoid" id="C7Q2P2"/>
<gene>
    <name evidence="2" type="ordered locus">Caci_2875</name>
</gene>
<dbReference type="KEGG" id="cai:Caci_2875"/>
<protein>
    <submittedName>
        <fullName evidence="2">Uncharacterized protein</fullName>
    </submittedName>
</protein>
<name>C7Q2P2_CATAD</name>